<protein>
    <submittedName>
        <fullName evidence="1">Uncharacterized protein</fullName>
    </submittedName>
</protein>
<dbReference type="OrthoDB" id="2289316at2759"/>
<proteinExistence type="predicted"/>
<dbReference type="EMBL" id="DF836299">
    <property type="protein sequence ID" value="GAN01633.1"/>
    <property type="molecule type" value="Genomic_DNA"/>
</dbReference>
<name>A0A0C9MI59_9FUNG</name>
<dbReference type="Proteomes" id="UP000053815">
    <property type="component" value="Unassembled WGS sequence"/>
</dbReference>
<keyword evidence="2" id="KW-1185">Reference proteome</keyword>
<dbReference type="AlphaFoldDB" id="A0A0C9MI59"/>
<evidence type="ECO:0000313" key="1">
    <source>
        <dbReference type="EMBL" id="GAN01633.1"/>
    </source>
</evidence>
<dbReference type="STRING" id="91626.A0A0C9MI59"/>
<accession>A0A0C9MI59</accession>
<reference evidence="1" key="1">
    <citation type="submission" date="2014-09" db="EMBL/GenBank/DDBJ databases">
        <title>Draft genome sequence of an oleaginous Mucoromycotina fungus Mucor ambiguus NBRC6742.</title>
        <authorList>
            <person name="Takeda I."/>
            <person name="Yamane N."/>
            <person name="Morita T."/>
            <person name="Tamano K."/>
            <person name="Machida M."/>
            <person name="Baker S."/>
            <person name="Koike H."/>
        </authorList>
    </citation>
    <scope>NUCLEOTIDE SEQUENCE</scope>
    <source>
        <strain evidence="1">NBRC 6742</strain>
    </source>
</reference>
<sequence>MLRMVVSKRKKRWCKKHEDPDAVLAFKTIELFVAAIVDLWSKQMLSNNNSYPHPRAECQAVLTNLRRFDGQKRRTEFQDRAVSTVNDGYPTTKELADLVGYYLERNTGVDLRNALMYILSHYLYLRGASARAAELADLQSVVYENEGPTLCPDWWLYP</sequence>
<gene>
    <name evidence="1" type="ORF">MAM1_0010d01067</name>
</gene>
<organism evidence="1">
    <name type="scientific">Mucor ambiguus</name>
    <dbReference type="NCBI Taxonomy" id="91626"/>
    <lineage>
        <taxon>Eukaryota</taxon>
        <taxon>Fungi</taxon>
        <taxon>Fungi incertae sedis</taxon>
        <taxon>Mucoromycota</taxon>
        <taxon>Mucoromycotina</taxon>
        <taxon>Mucoromycetes</taxon>
        <taxon>Mucorales</taxon>
        <taxon>Mucorineae</taxon>
        <taxon>Mucoraceae</taxon>
        <taxon>Mucor</taxon>
    </lineage>
</organism>
<evidence type="ECO:0000313" key="2">
    <source>
        <dbReference type="Proteomes" id="UP000053815"/>
    </source>
</evidence>